<dbReference type="AlphaFoldDB" id="A0A1W4XQL3"/>
<gene>
    <name evidence="2" type="primary">LOC108743696</name>
    <name evidence="3" type="synonym">LOC112905845</name>
</gene>
<dbReference type="STRING" id="224129.A0A1W4XQL3"/>
<dbReference type="PANTHER" id="PTHR28360:SF1">
    <property type="entry name" value="DYNACTIN SUBUNIT 3"/>
    <property type="match status" value="1"/>
</dbReference>
<name>A0A1W4XQL3_AGRPL</name>
<dbReference type="GO" id="GO:0061640">
    <property type="term" value="P:cytoskeleton-dependent cytokinesis"/>
    <property type="evidence" value="ECO:0007669"/>
    <property type="project" value="InterPro"/>
</dbReference>
<dbReference type="Proteomes" id="UP000192223">
    <property type="component" value="Unplaced"/>
</dbReference>
<dbReference type="GeneID" id="108743696"/>
<dbReference type="KEGG" id="apln:112905845"/>
<dbReference type="OrthoDB" id="16729at2759"/>
<accession>A0A1W4XQL3</accession>
<dbReference type="GO" id="GO:0005869">
    <property type="term" value="C:dynactin complex"/>
    <property type="evidence" value="ECO:0007669"/>
    <property type="project" value="InterPro"/>
</dbReference>
<dbReference type="RefSeq" id="XP_018334783.1">
    <property type="nucleotide sequence ID" value="XM_018479281.2"/>
</dbReference>
<keyword evidence="1" id="KW-1185">Reference proteome</keyword>
<evidence type="ECO:0000313" key="1">
    <source>
        <dbReference type="Proteomes" id="UP000192223"/>
    </source>
</evidence>
<evidence type="ECO:0000313" key="2">
    <source>
        <dbReference type="RefSeq" id="XP_018334783.1"/>
    </source>
</evidence>
<dbReference type="Pfam" id="PF07426">
    <property type="entry name" value="Dynactin_p22"/>
    <property type="match status" value="1"/>
</dbReference>
<dbReference type="InterPro" id="IPR009991">
    <property type="entry name" value="DCTN3"/>
</dbReference>
<dbReference type="PANTHER" id="PTHR28360">
    <property type="entry name" value="DYNACTIN SUBUNIT 3"/>
    <property type="match status" value="1"/>
</dbReference>
<dbReference type="KEGG" id="apln:108743696"/>
<reference evidence="2 3" key="1">
    <citation type="submission" date="2025-04" db="UniProtKB">
        <authorList>
            <consortium name="RefSeq"/>
        </authorList>
    </citation>
    <scope>IDENTIFICATION</scope>
    <source>
        <tissue evidence="2 3">Entire body</tissue>
    </source>
</reference>
<proteinExistence type="predicted"/>
<evidence type="ECO:0000313" key="3">
    <source>
        <dbReference type="RefSeq" id="XP_025834822.1"/>
    </source>
</evidence>
<dbReference type="RefSeq" id="XP_025834822.1">
    <property type="nucleotide sequence ID" value="XM_025979037.1"/>
</dbReference>
<sequence length="182" mass="21182">MDTIDLLEKRIAQLELSILPKDIEEDVRKKHLVTDLLIQTHTMIATALSCREVVTSILQRMPEINDYLDPHYSENLLDTEQKKQYILELYPELKKTAELVVQFQKVNPFAELVDIDKLEDRLELATISNADIYKESQEVTHNILKSMQQYNDIISTIKVLFMQLECSVSEIEKSLQSKPVYD</sequence>
<organism evidence="1 2">
    <name type="scientific">Agrilus planipennis</name>
    <name type="common">Emerald ash borer</name>
    <name type="synonym">Agrilus marcopoli</name>
    <dbReference type="NCBI Taxonomy" id="224129"/>
    <lineage>
        <taxon>Eukaryota</taxon>
        <taxon>Metazoa</taxon>
        <taxon>Ecdysozoa</taxon>
        <taxon>Arthropoda</taxon>
        <taxon>Hexapoda</taxon>
        <taxon>Insecta</taxon>
        <taxon>Pterygota</taxon>
        <taxon>Neoptera</taxon>
        <taxon>Endopterygota</taxon>
        <taxon>Coleoptera</taxon>
        <taxon>Polyphaga</taxon>
        <taxon>Elateriformia</taxon>
        <taxon>Buprestoidea</taxon>
        <taxon>Buprestidae</taxon>
        <taxon>Agrilinae</taxon>
        <taxon>Agrilus</taxon>
    </lineage>
</organism>
<protein>
    <submittedName>
        <fullName evidence="2">Uncharacterized protein LOC108743696</fullName>
    </submittedName>
    <submittedName>
        <fullName evidence="3">Uncharacterized protein LOC112905845</fullName>
    </submittedName>
</protein>